<dbReference type="OrthoDB" id="82282at2157"/>
<keyword evidence="1" id="KW-1133">Transmembrane helix</keyword>
<reference evidence="6" key="3">
    <citation type="submission" date="2022-09" db="EMBL/GenBank/DDBJ databases">
        <title>Complete genome sequence of Vulcanisaeta souniana.</title>
        <authorList>
            <person name="Kato S."/>
            <person name="Itoh T."/>
            <person name="Ohkuma M."/>
        </authorList>
    </citation>
    <scope>NUCLEOTIDE SEQUENCE [LARGE SCALE GENOMIC DNA]</scope>
    <source>
        <strain evidence="6">JCM 11219</strain>
    </source>
</reference>
<reference evidence="3" key="4">
    <citation type="journal article" date="2023" name="Microbiol. Resour. Announc.">
        <title>Complete Genome Sequence of Vulcanisaeta souniana Strain IC-059, a Hyperthermophilic Archaeon Isolated from Hot Spring Water in Japan.</title>
        <authorList>
            <person name="Kato S."/>
            <person name="Itoh T."/>
            <person name="Wu L."/>
            <person name="Ma J."/>
            <person name="Ohkuma M."/>
        </authorList>
    </citation>
    <scope>NUCLEOTIDE SEQUENCE</scope>
    <source>
        <strain evidence="3">JCM 11219</strain>
    </source>
</reference>
<evidence type="ECO:0000313" key="6">
    <source>
        <dbReference type="Proteomes" id="UP001060771"/>
    </source>
</evidence>
<feature type="transmembrane region" description="Helical" evidence="1">
    <location>
        <begin position="97"/>
        <end position="121"/>
    </location>
</feature>
<reference evidence="4" key="1">
    <citation type="journal article" date="2014" name="Int. J. Syst. Evol. Microbiol.">
        <title>Complete genome sequence of Corynebacterium casei LMG S-19264T (=DSM 44701T), isolated from a smear-ripened cheese.</title>
        <authorList>
            <consortium name="US DOE Joint Genome Institute (JGI-PGF)"/>
            <person name="Walter F."/>
            <person name="Albersmeier A."/>
            <person name="Kalinowski J."/>
            <person name="Ruckert C."/>
        </authorList>
    </citation>
    <scope>NUCLEOTIDE SEQUENCE</scope>
    <source>
        <strain evidence="4">JCM 11219</strain>
    </source>
</reference>
<evidence type="ECO:0000259" key="2">
    <source>
        <dbReference type="Pfam" id="PF07760"/>
    </source>
</evidence>
<evidence type="ECO:0000313" key="3">
    <source>
        <dbReference type="EMBL" id="BDR92724.1"/>
    </source>
</evidence>
<gene>
    <name evidence="4" type="ORF">GCM10007112_21340</name>
    <name evidence="3" type="ORF">Vsou_18170</name>
</gene>
<organism evidence="4 5">
    <name type="scientific">Vulcanisaeta souniana JCM 11219</name>
    <dbReference type="NCBI Taxonomy" id="1293586"/>
    <lineage>
        <taxon>Archaea</taxon>
        <taxon>Thermoproteota</taxon>
        <taxon>Thermoprotei</taxon>
        <taxon>Thermoproteales</taxon>
        <taxon>Thermoproteaceae</taxon>
        <taxon>Vulcanisaeta</taxon>
    </lineage>
</organism>
<keyword evidence="6" id="KW-1185">Reference proteome</keyword>
<feature type="domain" description="DUF1616" evidence="2">
    <location>
        <begin position="78"/>
        <end position="186"/>
    </location>
</feature>
<dbReference type="Pfam" id="PF07760">
    <property type="entry name" value="DUF1616"/>
    <property type="match status" value="1"/>
</dbReference>
<dbReference type="EMBL" id="AP026830">
    <property type="protein sequence ID" value="BDR92724.1"/>
    <property type="molecule type" value="Genomic_DNA"/>
</dbReference>
<feature type="transmembrane region" description="Helical" evidence="1">
    <location>
        <begin position="72"/>
        <end position="91"/>
    </location>
</feature>
<dbReference type="EMBL" id="BMNM01000011">
    <property type="protein sequence ID" value="GGI84177.1"/>
    <property type="molecule type" value="Genomic_DNA"/>
</dbReference>
<keyword evidence="1" id="KW-0472">Membrane</keyword>
<feature type="transmembrane region" description="Helical" evidence="1">
    <location>
        <begin position="133"/>
        <end position="154"/>
    </location>
</feature>
<proteinExistence type="predicted"/>
<dbReference type="AlphaFoldDB" id="A0A830EBW9"/>
<sequence length="195" mass="21274">MDSRDIRDAIRKALSTNQCASVSELVTEVSRALGVPRGLVAYEVMMMWKNGELELEGVPRNSVAYVFSVEGLWYWVSLALVAASILAVTLINGGPLIYLRYGLGALMLLFMPGYALVESLYPRGDELSPLERLALSIGLSLAVLPLIGLVLNYTPWGIRFVPIVVSTNSVTVTLLTVALVRKARIFEAGEDRCQG</sequence>
<dbReference type="RefSeq" id="WP_188603914.1">
    <property type="nucleotide sequence ID" value="NZ_AP026830.1"/>
</dbReference>
<protein>
    <recommendedName>
        <fullName evidence="2">DUF1616 domain-containing protein</fullName>
    </recommendedName>
</protein>
<reference evidence="4" key="2">
    <citation type="submission" date="2020-09" db="EMBL/GenBank/DDBJ databases">
        <authorList>
            <person name="Sun Q."/>
            <person name="Ohkuma M."/>
        </authorList>
    </citation>
    <scope>NUCLEOTIDE SEQUENCE</scope>
    <source>
        <strain evidence="4">JCM 11219</strain>
    </source>
</reference>
<dbReference type="Proteomes" id="UP001060771">
    <property type="component" value="Chromosome"/>
</dbReference>
<dbReference type="Proteomes" id="UP000657075">
    <property type="component" value="Unassembled WGS sequence"/>
</dbReference>
<name>A0A830EBW9_9CREN</name>
<dbReference type="InterPro" id="IPR011674">
    <property type="entry name" value="DUF1616"/>
</dbReference>
<evidence type="ECO:0000313" key="5">
    <source>
        <dbReference type="Proteomes" id="UP000657075"/>
    </source>
</evidence>
<keyword evidence="1" id="KW-0812">Transmembrane</keyword>
<evidence type="ECO:0000313" key="4">
    <source>
        <dbReference type="EMBL" id="GGI84177.1"/>
    </source>
</evidence>
<dbReference type="GeneID" id="76207356"/>
<evidence type="ECO:0000256" key="1">
    <source>
        <dbReference type="SAM" id="Phobius"/>
    </source>
</evidence>
<feature type="transmembrane region" description="Helical" evidence="1">
    <location>
        <begin position="160"/>
        <end position="180"/>
    </location>
</feature>
<accession>A0A830EBW9</accession>